<dbReference type="InterPro" id="IPR002048">
    <property type="entry name" value="EF_hand_dom"/>
</dbReference>
<feature type="domain" description="EF-hand" evidence="4">
    <location>
        <begin position="91"/>
        <end position="126"/>
    </location>
</feature>
<dbReference type="Pfam" id="PF13499">
    <property type="entry name" value="EF-hand_7"/>
    <property type="match status" value="1"/>
</dbReference>
<dbReference type="Gene3D" id="1.10.238.10">
    <property type="entry name" value="EF-hand"/>
    <property type="match status" value="2"/>
</dbReference>
<evidence type="ECO:0000313" key="5">
    <source>
        <dbReference type="EMBL" id="CAE8645798.1"/>
    </source>
</evidence>
<organism evidence="5 6">
    <name type="scientific">Polarella glacialis</name>
    <name type="common">Dinoflagellate</name>
    <dbReference type="NCBI Taxonomy" id="89957"/>
    <lineage>
        <taxon>Eukaryota</taxon>
        <taxon>Sar</taxon>
        <taxon>Alveolata</taxon>
        <taxon>Dinophyceae</taxon>
        <taxon>Suessiales</taxon>
        <taxon>Suessiaceae</taxon>
        <taxon>Polarella</taxon>
    </lineage>
</organism>
<keyword evidence="3" id="KW-0106">Calcium</keyword>
<name>A0A813I5G2_POLGL</name>
<dbReference type="InterPro" id="IPR003299">
    <property type="entry name" value="Calflagin-bd"/>
</dbReference>
<keyword evidence="1" id="KW-0479">Metal-binding</keyword>
<dbReference type="GO" id="GO:0005509">
    <property type="term" value="F:calcium ion binding"/>
    <property type="evidence" value="ECO:0007669"/>
    <property type="project" value="InterPro"/>
</dbReference>
<gene>
    <name evidence="5" type="ORF">PGLA2088_LOCUS4229</name>
</gene>
<feature type="domain" description="EF-hand" evidence="4">
    <location>
        <begin position="127"/>
        <end position="162"/>
    </location>
</feature>
<dbReference type="InterPro" id="IPR011992">
    <property type="entry name" value="EF-hand-dom_pair"/>
</dbReference>
<evidence type="ECO:0000256" key="1">
    <source>
        <dbReference type="ARBA" id="ARBA00022723"/>
    </source>
</evidence>
<dbReference type="InterPro" id="IPR018247">
    <property type="entry name" value="EF_Hand_1_Ca_BS"/>
</dbReference>
<dbReference type="SMART" id="SM00054">
    <property type="entry name" value="EFh"/>
    <property type="match status" value="4"/>
</dbReference>
<dbReference type="CDD" id="cd00051">
    <property type="entry name" value="EFh"/>
    <property type="match status" value="1"/>
</dbReference>
<evidence type="ECO:0000256" key="2">
    <source>
        <dbReference type="ARBA" id="ARBA00022737"/>
    </source>
</evidence>
<dbReference type="EMBL" id="CAJNNW010003856">
    <property type="protein sequence ID" value="CAE8645798.1"/>
    <property type="molecule type" value="Genomic_DNA"/>
</dbReference>
<dbReference type="PRINTS" id="PR01362">
    <property type="entry name" value="CALFLAGIN"/>
</dbReference>
<feature type="non-terminal residue" evidence="5">
    <location>
        <position position="170"/>
    </location>
</feature>
<evidence type="ECO:0000259" key="4">
    <source>
        <dbReference type="PROSITE" id="PS50222"/>
    </source>
</evidence>
<dbReference type="SUPFAM" id="SSF47473">
    <property type="entry name" value="EF-hand"/>
    <property type="match status" value="1"/>
</dbReference>
<evidence type="ECO:0000256" key="3">
    <source>
        <dbReference type="ARBA" id="ARBA00022837"/>
    </source>
</evidence>
<reference evidence="5" key="1">
    <citation type="submission" date="2021-02" db="EMBL/GenBank/DDBJ databases">
        <authorList>
            <person name="Dougan E. K."/>
            <person name="Rhodes N."/>
            <person name="Thang M."/>
            <person name="Chan C."/>
        </authorList>
    </citation>
    <scope>NUCLEOTIDE SEQUENCE</scope>
</reference>
<sequence>SVGLFDELEAKIKAIIADHSKLLDLWRQIDFNGNNVVSLAEIDKLVVESYPLLNHKPALMRAYKAAIRSVAGDHDDWVEKHEFKNLLANLFYFNKLFWIFENADQDKDRRLTYEEFKWCLNVGGAKMSETEVQRDFKKVDKNGGGIILFDEFCVYFTNKMCPECMQAFTA</sequence>
<protein>
    <recommendedName>
        <fullName evidence="4">EF-hand domain-containing protein</fullName>
    </recommendedName>
</protein>
<proteinExistence type="predicted"/>
<evidence type="ECO:0000313" key="6">
    <source>
        <dbReference type="Proteomes" id="UP000626109"/>
    </source>
</evidence>
<dbReference type="AlphaFoldDB" id="A0A813I5G2"/>
<dbReference type="PROSITE" id="PS00018">
    <property type="entry name" value="EF_HAND_1"/>
    <property type="match status" value="2"/>
</dbReference>
<keyword evidence="2" id="KW-0677">Repeat</keyword>
<comment type="caution">
    <text evidence="5">The sequence shown here is derived from an EMBL/GenBank/DDBJ whole genome shotgun (WGS) entry which is preliminary data.</text>
</comment>
<dbReference type="Proteomes" id="UP000626109">
    <property type="component" value="Unassembled WGS sequence"/>
</dbReference>
<accession>A0A813I5G2</accession>
<dbReference type="PROSITE" id="PS50222">
    <property type="entry name" value="EF_HAND_2"/>
    <property type="match status" value="2"/>
</dbReference>